<dbReference type="EC" id="3.1.3.89" evidence="5"/>
<dbReference type="Pfam" id="PF13023">
    <property type="entry name" value="HD_3"/>
    <property type="match status" value="1"/>
</dbReference>
<evidence type="ECO:0000313" key="9">
    <source>
        <dbReference type="EMBL" id="SDQ88709.1"/>
    </source>
</evidence>
<accession>A0A1H1EJS3</accession>
<dbReference type="InterPro" id="IPR006674">
    <property type="entry name" value="HD_domain"/>
</dbReference>
<dbReference type="SUPFAM" id="SSF109604">
    <property type="entry name" value="HD-domain/PDEase-like"/>
    <property type="match status" value="1"/>
</dbReference>
<dbReference type="FunFam" id="1.10.3210.10:FF:000035">
    <property type="entry name" value="HD family hydrolase"/>
    <property type="match status" value="1"/>
</dbReference>
<sequence length="207" mass="24178">MDPELESLLELLELKDERRTGWQLRDVDEPESVAAHTWGTATLCLLYADHETVSDEVDRQRAVEMALVHDLAEARTGDIPTRAEQGRERISAAEKEQAEREAIDELLDPFGLESERRSLWEEYEARETPTARFVKDVDLLENCLQALKYEREGRYETDGTNEHFEEYENLDEFFATAAPRLRTEFGKQAFEWMKSAYEREIGRECRL</sequence>
<keyword evidence="6" id="KW-0479">Metal-binding</keyword>
<comment type="catalytic activity">
    <reaction evidence="1">
        <text>a 2'-deoxyribonucleoside 5'-phosphate + H2O = a 2'-deoxyribonucleoside + phosphate</text>
        <dbReference type="Rhea" id="RHEA:36167"/>
        <dbReference type="ChEBI" id="CHEBI:15377"/>
        <dbReference type="ChEBI" id="CHEBI:18274"/>
        <dbReference type="ChEBI" id="CHEBI:43474"/>
        <dbReference type="ChEBI" id="CHEBI:65317"/>
        <dbReference type="EC" id="3.1.3.89"/>
    </reaction>
</comment>
<proteinExistence type="predicted"/>
<comment type="cofactor">
    <cofactor evidence="2">
        <name>Mn(2+)</name>
        <dbReference type="ChEBI" id="CHEBI:29035"/>
    </cofactor>
</comment>
<dbReference type="RefSeq" id="WP_211704968.1">
    <property type="nucleotide sequence ID" value="NZ_FNLC01000002.1"/>
</dbReference>
<evidence type="ECO:0000256" key="2">
    <source>
        <dbReference type="ARBA" id="ARBA00001936"/>
    </source>
</evidence>
<dbReference type="STRING" id="1095778.SAMN04489842_1600"/>
<dbReference type="Gene3D" id="1.10.3210.10">
    <property type="entry name" value="Hypothetical protein af1432"/>
    <property type="match status" value="1"/>
</dbReference>
<organism evidence="9 10">
    <name type="scientific">Natronobacterium texcoconense</name>
    <dbReference type="NCBI Taxonomy" id="1095778"/>
    <lineage>
        <taxon>Archaea</taxon>
        <taxon>Methanobacteriati</taxon>
        <taxon>Methanobacteriota</taxon>
        <taxon>Stenosarchaea group</taxon>
        <taxon>Halobacteria</taxon>
        <taxon>Halobacteriales</taxon>
        <taxon>Natrialbaceae</taxon>
        <taxon>Natronobacterium</taxon>
    </lineage>
</organism>
<dbReference type="PANTHER" id="PTHR11845:SF13">
    <property type="entry name" value="5'-DEOXYNUCLEOTIDASE HDDC2"/>
    <property type="match status" value="1"/>
</dbReference>
<dbReference type="SMART" id="SM00471">
    <property type="entry name" value="HDc"/>
    <property type="match status" value="1"/>
</dbReference>
<evidence type="ECO:0000313" key="10">
    <source>
        <dbReference type="Proteomes" id="UP000198848"/>
    </source>
</evidence>
<evidence type="ECO:0000256" key="6">
    <source>
        <dbReference type="ARBA" id="ARBA00022723"/>
    </source>
</evidence>
<keyword evidence="10" id="KW-1185">Reference proteome</keyword>
<dbReference type="GO" id="GO:0005737">
    <property type="term" value="C:cytoplasm"/>
    <property type="evidence" value="ECO:0007669"/>
    <property type="project" value="TreeGrafter"/>
</dbReference>
<dbReference type="GO" id="GO:0002953">
    <property type="term" value="F:5'-deoxynucleotidase activity"/>
    <property type="evidence" value="ECO:0007669"/>
    <property type="project" value="UniProtKB-EC"/>
</dbReference>
<name>A0A1H1EJS3_NATTX</name>
<gene>
    <name evidence="9" type="ORF">SAMN04489842_1600</name>
</gene>
<dbReference type="AlphaFoldDB" id="A0A1H1EJS3"/>
<evidence type="ECO:0000256" key="4">
    <source>
        <dbReference type="ARBA" id="ARBA00011738"/>
    </source>
</evidence>
<protein>
    <recommendedName>
        <fullName evidence="5">5'-deoxynucleotidase</fullName>
        <ecNumber evidence="5">3.1.3.89</ecNumber>
    </recommendedName>
</protein>
<dbReference type="Proteomes" id="UP000198848">
    <property type="component" value="Unassembled WGS sequence"/>
</dbReference>
<dbReference type="EMBL" id="FNLC01000002">
    <property type="protein sequence ID" value="SDQ88709.1"/>
    <property type="molecule type" value="Genomic_DNA"/>
</dbReference>
<evidence type="ECO:0000259" key="8">
    <source>
        <dbReference type="SMART" id="SM00471"/>
    </source>
</evidence>
<comment type="subunit">
    <text evidence="4">Homodimer.</text>
</comment>
<dbReference type="InterPro" id="IPR003607">
    <property type="entry name" value="HD/PDEase_dom"/>
</dbReference>
<evidence type="ECO:0000256" key="5">
    <source>
        <dbReference type="ARBA" id="ARBA00012964"/>
    </source>
</evidence>
<evidence type="ECO:0000256" key="7">
    <source>
        <dbReference type="ARBA" id="ARBA00022801"/>
    </source>
</evidence>
<dbReference type="InterPro" id="IPR039356">
    <property type="entry name" value="YfbR/HDDC2"/>
</dbReference>
<reference evidence="10" key="1">
    <citation type="submission" date="2016-10" db="EMBL/GenBank/DDBJ databases">
        <authorList>
            <person name="Varghese N."/>
            <person name="Submissions S."/>
        </authorList>
    </citation>
    <scope>NUCLEOTIDE SEQUENCE [LARGE SCALE GENOMIC DNA]</scope>
    <source>
        <strain evidence="10">DSM 24767</strain>
    </source>
</reference>
<feature type="domain" description="HD/PDEase" evidence="8">
    <location>
        <begin position="29"/>
        <end position="152"/>
    </location>
</feature>
<evidence type="ECO:0000256" key="3">
    <source>
        <dbReference type="ARBA" id="ARBA00001941"/>
    </source>
</evidence>
<keyword evidence="7 9" id="KW-0378">Hydrolase</keyword>
<evidence type="ECO:0000256" key="1">
    <source>
        <dbReference type="ARBA" id="ARBA00001638"/>
    </source>
</evidence>
<dbReference type="GO" id="GO:0046872">
    <property type="term" value="F:metal ion binding"/>
    <property type="evidence" value="ECO:0007669"/>
    <property type="project" value="UniProtKB-KW"/>
</dbReference>
<dbReference type="OrthoDB" id="46088at2157"/>
<comment type="cofactor">
    <cofactor evidence="3">
        <name>Co(2+)</name>
        <dbReference type="ChEBI" id="CHEBI:48828"/>
    </cofactor>
</comment>
<dbReference type="PANTHER" id="PTHR11845">
    <property type="entry name" value="5'-DEOXYNUCLEOTIDASE HDDC2"/>
    <property type="match status" value="1"/>
</dbReference>